<gene>
    <name evidence="1" type="ORF">A3F84_19460</name>
</gene>
<dbReference type="PANTHER" id="PTHR20883">
    <property type="entry name" value="PHYTANOYL-COA DIOXYGENASE DOMAIN CONTAINING 1"/>
    <property type="match status" value="1"/>
</dbReference>
<dbReference type="PANTHER" id="PTHR20883:SF14">
    <property type="entry name" value="PHYTANOYL-COA DIOXYGENASE"/>
    <property type="match status" value="1"/>
</dbReference>
<dbReference type="InterPro" id="IPR008775">
    <property type="entry name" value="Phytyl_CoA_dOase-like"/>
</dbReference>
<dbReference type="Proteomes" id="UP000178606">
    <property type="component" value="Unassembled WGS sequence"/>
</dbReference>
<evidence type="ECO:0000313" key="1">
    <source>
        <dbReference type="EMBL" id="OGG52183.1"/>
    </source>
</evidence>
<sequence length="285" mass="32679">MATLTVPDADTLRREFDEQGYVILRDFLGPEVLRQARAEMEGLVDRCAERLVSEGKIRDPLKQASFEARLIRLYEGRMDDAPKSFRPELHLEGLFDLFFCPRLLDVAEVFLGGEIRLYPNYTVRPKLPDHEATRVLWHQDGGYTEAGGAGGPVETLRMVNIWTPLVPAREENGCMQFIPGTHRLGVVPHERRQYYLEIARDHLDARLGQAVSIELDPGDIVLFHNLLFHQGLPNRSRMVRWSLDWRYQDATQPTMRATKGHIARSRRHPERAVKGAKEWASLSFG</sequence>
<dbReference type="SUPFAM" id="SSF51197">
    <property type="entry name" value="Clavaminate synthase-like"/>
    <property type="match status" value="1"/>
</dbReference>
<comment type="caution">
    <text evidence="1">The sequence shown here is derived from an EMBL/GenBank/DDBJ whole genome shotgun (WGS) entry which is preliminary data.</text>
</comment>
<protein>
    <recommendedName>
        <fullName evidence="3">Phytanoyl-CoA dioxygenase family protein</fullName>
    </recommendedName>
</protein>
<accession>A0A1F6CSQ5</accession>
<dbReference type="GO" id="GO:0016706">
    <property type="term" value="F:2-oxoglutarate-dependent dioxygenase activity"/>
    <property type="evidence" value="ECO:0007669"/>
    <property type="project" value="UniProtKB-ARBA"/>
</dbReference>
<name>A0A1F6CSQ5_HANXR</name>
<dbReference type="GO" id="GO:0005506">
    <property type="term" value="F:iron ion binding"/>
    <property type="evidence" value="ECO:0007669"/>
    <property type="project" value="UniProtKB-ARBA"/>
</dbReference>
<dbReference type="AlphaFoldDB" id="A0A1F6CSQ5"/>
<evidence type="ECO:0000313" key="2">
    <source>
        <dbReference type="Proteomes" id="UP000178606"/>
    </source>
</evidence>
<dbReference type="EMBL" id="MFKF01000154">
    <property type="protein sequence ID" value="OGG52183.1"/>
    <property type="molecule type" value="Genomic_DNA"/>
</dbReference>
<organism evidence="1 2">
    <name type="scientific">Handelsmanbacteria sp. (strain RIFCSPLOWO2_12_FULL_64_10)</name>
    <dbReference type="NCBI Taxonomy" id="1817868"/>
    <lineage>
        <taxon>Bacteria</taxon>
        <taxon>Candidatus Handelsmaniibacteriota</taxon>
    </lineage>
</organism>
<dbReference type="Gene3D" id="2.60.120.620">
    <property type="entry name" value="q2cbj1_9rhob like domain"/>
    <property type="match status" value="1"/>
</dbReference>
<dbReference type="Pfam" id="PF05721">
    <property type="entry name" value="PhyH"/>
    <property type="match status" value="1"/>
</dbReference>
<proteinExistence type="predicted"/>
<evidence type="ECO:0008006" key="3">
    <source>
        <dbReference type="Google" id="ProtNLM"/>
    </source>
</evidence>
<reference evidence="1 2" key="1">
    <citation type="journal article" date="2016" name="Nat. Commun.">
        <title>Thousands of microbial genomes shed light on interconnected biogeochemical processes in an aquifer system.</title>
        <authorList>
            <person name="Anantharaman K."/>
            <person name="Brown C.T."/>
            <person name="Hug L.A."/>
            <person name="Sharon I."/>
            <person name="Castelle C.J."/>
            <person name="Probst A.J."/>
            <person name="Thomas B.C."/>
            <person name="Singh A."/>
            <person name="Wilkins M.J."/>
            <person name="Karaoz U."/>
            <person name="Brodie E.L."/>
            <person name="Williams K.H."/>
            <person name="Hubbard S.S."/>
            <person name="Banfield J.F."/>
        </authorList>
    </citation>
    <scope>NUCLEOTIDE SEQUENCE [LARGE SCALE GENOMIC DNA]</scope>
    <source>
        <strain evidence="2">RIFCSPLOWO2_12_FULL_64_10</strain>
    </source>
</reference>